<evidence type="ECO:0000313" key="1">
    <source>
        <dbReference type="EMBL" id="SFZ95606.1"/>
    </source>
</evidence>
<keyword evidence="2" id="KW-1185">Reference proteome</keyword>
<sequence>MFNFLTTKGAKALEHLDKLNILKLNTLKIKVYKMKILDFQNLCALLSVLKLA</sequence>
<accession>A0A1K2ITH1</accession>
<gene>
    <name evidence="1" type="ORF">SAMN05216324_11161</name>
</gene>
<dbReference type="AlphaFoldDB" id="A0A1K2ITH1"/>
<reference evidence="2" key="1">
    <citation type="submission" date="2016-10" db="EMBL/GenBank/DDBJ databases">
        <authorList>
            <person name="Varghese N."/>
            <person name="Submissions S."/>
        </authorList>
    </citation>
    <scope>NUCLEOTIDE SEQUENCE [LARGE SCALE GENOMIC DNA]</scope>
    <source>
        <strain evidence="2">SUR2</strain>
    </source>
</reference>
<name>A0A1K2ITH1_9FLAO</name>
<evidence type="ECO:0000313" key="2">
    <source>
        <dbReference type="Proteomes" id="UP000182034"/>
    </source>
</evidence>
<protein>
    <submittedName>
        <fullName evidence="1">Uncharacterized protein</fullName>
    </submittedName>
</protein>
<organism evidence="1 2">
    <name type="scientific">Chryseobacterium limigenitum</name>
    <dbReference type="NCBI Taxonomy" id="1612149"/>
    <lineage>
        <taxon>Bacteria</taxon>
        <taxon>Pseudomonadati</taxon>
        <taxon>Bacteroidota</taxon>
        <taxon>Flavobacteriia</taxon>
        <taxon>Flavobacteriales</taxon>
        <taxon>Weeksellaceae</taxon>
        <taxon>Chryseobacterium group</taxon>
        <taxon>Chryseobacterium</taxon>
    </lineage>
</organism>
<proteinExistence type="predicted"/>
<dbReference type="STRING" id="1612149.SAMN05216324_11161"/>
<dbReference type="EMBL" id="FPKW01000011">
    <property type="protein sequence ID" value="SFZ95606.1"/>
    <property type="molecule type" value="Genomic_DNA"/>
</dbReference>
<dbReference type="Proteomes" id="UP000182034">
    <property type="component" value="Unassembled WGS sequence"/>
</dbReference>